<protein>
    <submittedName>
        <fullName evidence="7">DUF3516 domain-containing protein</fullName>
    </submittedName>
</protein>
<evidence type="ECO:0000256" key="2">
    <source>
        <dbReference type="ARBA" id="ARBA00022801"/>
    </source>
</evidence>
<feature type="domain" description="Helicase C-terminal" evidence="6">
    <location>
        <begin position="217"/>
        <end position="417"/>
    </location>
</feature>
<proteinExistence type="predicted"/>
<dbReference type="SUPFAM" id="SSF52540">
    <property type="entry name" value="P-loop containing nucleoside triphosphate hydrolases"/>
    <property type="match status" value="1"/>
</dbReference>
<keyword evidence="3" id="KW-0347">Helicase</keyword>
<feature type="domain" description="Helicase ATP-binding" evidence="5">
    <location>
        <begin position="41"/>
        <end position="197"/>
    </location>
</feature>
<keyword evidence="8" id="KW-1185">Reference proteome</keyword>
<dbReference type="InterPro" id="IPR027417">
    <property type="entry name" value="P-loop_NTPase"/>
</dbReference>
<dbReference type="AlphaFoldDB" id="A0A934RDE2"/>
<evidence type="ECO:0000313" key="8">
    <source>
        <dbReference type="Proteomes" id="UP000658278"/>
    </source>
</evidence>
<dbReference type="Proteomes" id="UP000658278">
    <property type="component" value="Unassembled WGS sequence"/>
</dbReference>
<evidence type="ECO:0000313" key="7">
    <source>
        <dbReference type="EMBL" id="MBK1827006.1"/>
    </source>
</evidence>
<gene>
    <name evidence="7" type="ORF">JIN81_08245</name>
</gene>
<dbReference type="Pfam" id="PF12029">
    <property type="entry name" value="DUF3516"/>
    <property type="match status" value="1"/>
</dbReference>
<evidence type="ECO:0000256" key="4">
    <source>
        <dbReference type="ARBA" id="ARBA00022840"/>
    </source>
</evidence>
<dbReference type="SMART" id="SM00490">
    <property type="entry name" value="HELICc"/>
    <property type="match status" value="1"/>
</dbReference>
<organism evidence="7 8">
    <name type="scientific">Haloferula rosea</name>
    <dbReference type="NCBI Taxonomy" id="490093"/>
    <lineage>
        <taxon>Bacteria</taxon>
        <taxon>Pseudomonadati</taxon>
        <taxon>Verrucomicrobiota</taxon>
        <taxon>Verrucomicrobiia</taxon>
        <taxon>Verrucomicrobiales</taxon>
        <taxon>Verrucomicrobiaceae</taxon>
        <taxon>Haloferula</taxon>
    </lineage>
</organism>
<evidence type="ECO:0000259" key="5">
    <source>
        <dbReference type="PROSITE" id="PS51192"/>
    </source>
</evidence>
<evidence type="ECO:0000259" key="6">
    <source>
        <dbReference type="PROSITE" id="PS51194"/>
    </source>
</evidence>
<evidence type="ECO:0000256" key="1">
    <source>
        <dbReference type="ARBA" id="ARBA00022741"/>
    </source>
</evidence>
<dbReference type="GO" id="GO:0003676">
    <property type="term" value="F:nucleic acid binding"/>
    <property type="evidence" value="ECO:0007669"/>
    <property type="project" value="InterPro"/>
</dbReference>
<comment type="caution">
    <text evidence="7">The sequence shown here is derived from an EMBL/GenBank/DDBJ whole genome shotgun (WGS) entry which is preliminary data.</text>
</comment>
<accession>A0A934RDE2</accession>
<dbReference type="CDD" id="cd17921">
    <property type="entry name" value="DEXHc_Ski2"/>
    <property type="match status" value="1"/>
</dbReference>
<dbReference type="GO" id="GO:0016787">
    <property type="term" value="F:hydrolase activity"/>
    <property type="evidence" value="ECO:0007669"/>
    <property type="project" value="UniProtKB-KW"/>
</dbReference>
<dbReference type="InterPro" id="IPR011545">
    <property type="entry name" value="DEAD/DEAH_box_helicase_dom"/>
</dbReference>
<dbReference type="GO" id="GO:0004386">
    <property type="term" value="F:helicase activity"/>
    <property type="evidence" value="ECO:0007669"/>
    <property type="project" value="UniProtKB-KW"/>
</dbReference>
<evidence type="ECO:0000256" key="3">
    <source>
        <dbReference type="ARBA" id="ARBA00022806"/>
    </source>
</evidence>
<keyword evidence="2" id="KW-0378">Hydrolase</keyword>
<sequence>MAALDPDRVADRDSNDEVLGAFLDFMIESGIEPYDHQEEAILELYAGKNVILNTPTGSGKSLVALAQQFRAVCQGRRSYYTVPIKALANEKFLSLCKTFGAEKVGMITGDATVNPNAPVICCTAEILSNLALREGALAAVDDVIMDEFHYYSDRERGVAWQVPLLTLPQAQFLLMSATLGETIFFERGLTELNGLPTALVKSEERPVPLEFDYSTTVLEEKVEELAEGGKAPIYLVHFTQRSCAETAQRLTSRNFCTKDEKAQIAEVLEDADFRSPYGKEMKRLLRHGLGIHHAGLLPKYRVLVEKLAQRGLLKVICGTDTLGVGVNVPIRTVVFTQLFKYGGESTKILAVRDFRQICGRAGRRGFDDVGYVVAQAPEHVIENLRAEEKAAAKGKKSKAMKKKPPEKGFVNWDEKTYLKLQSAPPEKLVSSFRVSHGMLLEVLGRRDLDGCAEMRRLINECHETPSKKRDHRRRAFALFKGLVQGGVLTIVPKEEREGPWKVELHIDMQEDFSMHQALGLWLLDAIPQLEVEDAEYPVNLLSLVEAILEDPTAVVRKQLDKAKGELLAELKADGVEYDERMELLEQVEIPKPGKEFIYATYNEFVIEHPWAREAGVRPKSIAREMVERHESFEDYVKRYGLERSEGVLLRHLSEVWKVLAQTVPPAAKTPEVEEMETFLEKLVRGVDSSLLDEWQKLRELEASQ</sequence>
<dbReference type="Pfam" id="PF00271">
    <property type="entry name" value="Helicase_C"/>
    <property type="match status" value="1"/>
</dbReference>
<name>A0A934RDE2_9BACT</name>
<dbReference type="InterPro" id="IPR014001">
    <property type="entry name" value="Helicase_ATP-bd"/>
</dbReference>
<dbReference type="InterPro" id="IPR021904">
    <property type="entry name" value="DUF3516"/>
</dbReference>
<dbReference type="InterPro" id="IPR050699">
    <property type="entry name" value="RNA-DNA_Helicase"/>
</dbReference>
<dbReference type="PROSITE" id="PS51192">
    <property type="entry name" value="HELICASE_ATP_BIND_1"/>
    <property type="match status" value="1"/>
</dbReference>
<dbReference type="Gene3D" id="3.40.50.300">
    <property type="entry name" value="P-loop containing nucleotide triphosphate hydrolases"/>
    <property type="match status" value="2"/>
</dbReference>
<dbReference type="InterPro" id="IPR001650">
    <property type="entry name" value="Helicase_C-like"/>
</dbReference>
<dbReference type="GO" id="GO:0005524">
    <property type="term" value="F:ATP binding"/>
    <property type="evidence" value="ECO:0007669"/>
    <property type="project" value="UniProtKB-KW"/>
</dbReference>
<dbReference type="PANTHER" id="PTHR12131:SF1">
    <property type="entry name" value="ATP-DEPENDENT RNA HELICASE SUPV3L1, MITOCHONDRIAL-RELATED"/>
    <property type="match status" value="1"/>
</dbReference>
<keyword evidence="4" id="KW-0067">ATP-binding</keyword>
<keyword evidence="1" id="KW-0547">Nucleotide-binding</keyword>
<dbReference type="Pfam" id="PF00270">
    <property type="entry name" value="DEAD"/>
    <property type="match status" value="1"/>
</dbReference>
<dbReference type="EMBL" id="JAENII010000005">
    <property type="protein sequence ID" value="MBK1827006.1"/>
    <property type="molecule type" value="Genomic_DNA"/>
</dbReference>
<dbReference type="PROSITE" id="PS51194">
    <property type="entry name" value="HELICASE_CTER"/>
    <property type="match status" value="1"/>
</dbReference>
<dbReference type="SMART" id="SM00487">
    <property type="entry name" value="DEXDc"/>
    <property type="match status" value="1"/>
</dbReference>
<dbReference type="PANTHER" id="PTHR12131">
    <property type="entry name" value="ATP-DEPENDENT RNA AND DNA HELICASE"/>
    <property type="match status" value="1"/>
</dbReference>
<reference evidence="7" key="1">
    <citation type="submission" date="2021-01" db="EMBL/GenBank/DDBJ databases">
        <title>Modified the classification status of verrucomicrobia.</title>
        <authorList>
            <person name="Feng X."/>
        </authorList>
    </citation>
    <scope>NUCLEOTIDE SEQUENCE</scope>
    <source>
        <strain evidence="7">KCTC 22201</strain>
    </source>
</reference>